<evidence type="ECO:0000313" key="1">
    <source>
        <dbReference type="EMBL" id="GBM24415.1"/>
    </source>
</evidence>
<keyword evidence="2" id="KW-1185">Reference proteome</keyword>
<dbReference type="OrthoDB" id="8063525at2759"/>
<reference evidence="1 2" key="1">
    <citation type="journal article" date="2019" name="Sci. Rep.">
        <title>Orb-weaving spider Araneus ventricosus genome elucidates the spidroin gene catalogue.</title>
        <authorList>
            <person name="Kono N."/>
            <person name="Nakamura H."/>
            <person name="Ohtoshi R."/>
            <person name="Moran D.A.P."/>
            <person name="Shinohara A."/>
            <person name="Yoshida Y."/>
            <person name="Fujiwara M."/>
            <person name="Mori M."/>
            <person name="Tomita M."/>
            <person name="Arakawa K."/>
        </authorList>
    </citation>
    <scope>NUCLEOTIDE SEQUENCE [LARGE SCALE GENOMIC DNA]</scope>
</reference>
<proteinExistence type="predicted"/>
<name>A0A4Y2E9I5_ARAVE</name>
<dbReference type="AlphaFoldDB" id="A0A4Y2E9I5"/>
<dbReference type="Proteomes" id="UP000499080">
    <property type="component" value="Unassembled WGS sequence"/>
</dbReference>
<dbReference type="EMBL" id="BGPR01091703">
    <property type="protein sequence ID" value="GBM24415.1"/>
    <property type="molecule type" value="Genomic_DNA"/>
</dbReference>
<organism evidence="1 2">
    <name type="scientific">Araneus ventricosus</name>
    <name type="common">Orbweaver spider</name>
    <name type="synonym">Epeira ventricosa</name>
    <dbReference type="NCBI Taxonomy" id="182803"/>
    <lineage>
        <taxon>Eukaryota</taxon>
        <taxon>Metazoa</taxon>
        <taxon>Ecdysozoa</taxon>
        <taxon>Arthropoda</taxon>
        <taxon>Chelicerata</taxon>
        <taxon>Arachnida</taxon>
        <taxon>Araneae</taxon>
        <taxon>Araneomorphae</taxon>
        <taxon>Entelegynae</taxon>
        <taxon>Araneoidea</taxon>
        <taxon>Araneidae</taxon>
        <taxon>Araneus</taxon>
    </lineage>
</organism>
<protein>
    <submittedName>
        <fullName evidence="1">Uncharacterized protein</fullName>
    </submittedName>
</protein>
<evidence type="ECO:0000313" key="2">
    <source>
        <dbReference type="Proteomes" id="UP000499080"/>
    </source>
</evidence>
<accession>A0A4Y2E9I5</accession>
<sequence length="154" mass="17913">MSFNKKKLYKLIYLRHNFPTPCQNEFQKNPKFLYFSIHPNPQAHSWYRSEGPGATIHFKGDRKAQSALARLSSGHLKTLRFSCGDKKFNICTKSNIIEATLQHLLVCVALVYNDLLKGPDFVLEVMKANDLMDLIRFKSEGLERRRRLINSFNH</sequence>
<comment type="caution">
    <text evidence="1">The sequence shown here is derived from an EMBL/GenBank/DDBJ whole genome shotgun (WGS) entry which is preliminary data.</text>
</comment>
<gene>
    <name evidence="1" type="ORF">AVEN_241815_1</name>
</gene>